<evidence type="ECO:0000259" key="5">
    <source>
        <dbReference type="Pfam" id="PF23598"/>
    </source>
</evidence>
<evidence type="ECO:0000256" key="3">
    <source>
        <dbReference type="SAM" id="Phobius"/>
    </source>
</evidence>
<proteinExistence type="predicted"/>
<dbReference type="Pfam" id="PF00931">
    <property type="entry name" value="NB-ARC"/>
    <property type="match status" value="1"/>
</dbReference>
<dbReference type="Proteomes" id="UP000813462">
    <property type="component" value="Unassembled WGS sequence"/>
</dbReference>
<keyword evidence="1" id="KW-0677">Repeat</keyword>
<dbReference type="InterPro" id="IPR032675">
    <property type="entry name" value="LRR_dom_sf"/>
</dbReference>
<dbReference type="AlphaFoldDB" id="A0A978U9N3"/>
<comment type="caution">
    <text evidence="6">The sequence shown here is derived from an EMBL/GenBank/DDBJ whole genome shotgun (WGS) entry which is preliminary data.</text>
</comment>
<feature type="transmembrane region" description="Helical" evidence="3">
    <location>
        <begin position="722"/>
        <end position="744"/>
    </location>
</feature>
<keyword evidence="3" id="KW-0812">Transmembrane</keyword>
<evidence type="ECO:0000256" key="2">
    <source>
        <dbReference type="ARBA" id="ARBA00022821"/>
    </source>
</evidence>
<feature type="domain" description="NB-ARC" evidence="4">
    <location>
        <begin position="130"/>
        <end position="302"/>
    </location>
</feature>
<keyword evidence="3" id="KW-1133">Transmembrane helix</keyword>
<organism evidence="6 7">
    <name type="scientific">Ziziphus jujuba var. spinosa</name>
    <dbReference type="NCBI Taxonomy" id="714518"/>
    <lineage>
        <taxon>Eukaryota</taxon>
        <taxon>Viridiplantae</taxon>
        <taxon>Streptophyta</taxon>
        <taxon>Embryophyta</taxon>
        <taxon>Tracheophyta</taxon>
        <taxon>Spermatophyta</taxon>
        <taxon>Magnoliopsida</taxon>
        <taxon>eudicotyledons</taxon>
        <taxon>Gunneridae</taxon>
        <taxon>Pentapetalae</taxon>
        <taxon>rosids</taxon>
        <taxon>fabids</taxon>
        <taxon>Rosales</taxon>
        <taxon>Rhamnaceae</taxon>
        <taxon>Paliureae</taxon>
        <taxon>Ziziphus</taxon>
    </lineage>
</organism>
<evidence type="ECO:0008006" key="8">
    <source>
        <dbReference type="Google" id="ProtNLM"/>
    </source>
</evidence>
<protein>
    <recommendedName>
        <fullName evidence="8">NB-ARC domain-containing protein</fullName>
    </recommendedName>
</protein>
<name>A0A978U9N3_ZIZJJ</name>
<keyword evidence="3" id="KW-0472">Membrane</keyword>
<dbReference type="EMBL" id="JAEACU010000149">
    <property type="protein sequence ID" value="KAH7511306.1"/>
    <property type="molecule type" value="Genomic_DNA"/>
</dbReference>
<evidence type="ECO:0000313" key="7">
    <source>
        <dbReference type="Proteomes" id="UP000813462"/>
    </source>
</evidence>
<accession>A0A978U9N3</accession>
<evidence type="ECO:0000256" key="1">
    <source>
        <dbReference type="ARBA" id="ARBA00022737"/>
    </source>
</evidence>
<dbReference type="PRINTS" id="PR00364">
    <property type="entry name" value="DISEASERSIST"/>
</dbReference>
<evidence type="ECO:0000259" key="4">
    <source>
        <dbReference type="Pfam" id="PF00931"/>
    </source>
</evidence>
<dbReference type="GO" id="GO:0006952">
    <property type="term" value="P:defense response"/>
    <property type="evidence" value="ECO:0007669"/>
    <property type="project" value="UniProtKB-KW"/>
</dbReference>
<dbReference type="SUPFAM" id="SSF52540">
    <property type="entry name" value="P-loop containing nucleoside triphosphate hydrolases"/>
    <property type="match status" value="1"/>
</dbReference>
<dbReference type="InterPro" id="IPR027417">
    <property type="entry name" value="P-loop_NTPase"/>
</dbReference>
<keyword evidence="2" id="KW-0611">Plant defense</keyword>
<dbReference type="Gene3D" id="3.40.50.300">
    <property type="entry name" value="P-loop containing nucleotide triphosphate hydrolases"/>
    <property type="match status" value="1"/>
</dbReference>
<feature type="domain" description="Disease resistance R13L4/SHOC-2-like LRR" evidence="5">
    <location>
        <begin position="366"/>
        <end position="560"/>
    </location>
</feature>
<dbReference type="SUPFAM" id="SSF52058">
    <property type="entry name" value="L domain-like"/>
    <property type="match status" value="1"/>
</dbReference>
<dbReference type="PANTHER" id="PTHR36766">
    <property type="entry name" value="PLANT BROAD-SPECTRUM MILDEW RESISTANCE PROTEIN RPW8"/>
    <property type="match status" value="1"/>
</dbReference>
<sequence length="755" mass="87012">MADSVASFVLEKFTENDAVKEAFIDQIRDVARDAVDVIDKYIIHVIKQKRRTIPGKLLHSLDVHDVANTITAIKNVINDCFVNREKYANQGSRKPSRIDVDAAAAADGGNRPLFRRSGTAVERDHVVGLDDHIYKLVNQLTKDRCSRRDVISITGMGGSGKTKLARKIYQHNAVIYHFQAHVWVDGSREYRCRDWLLGILSCLPFGNTNEILGMPEDTLKQTLRNRLQGRRYLVVMDGMWNNGIWNTINTAFPDEPKGSRILITCPEKVVTSIDDSTTLPYTLPPLNEKQSLELLCKNVFPHGDCPRHLKPLYSEVPPPSSKARRLSIQGSTSHYISSFSYNASSAHSLVLFSENNLFETNHWQKICKSFMYIRVLYLWNVQIESIPKDIENLVLLRYIRIWNDQVLKIPAIPDSICDLRYLESIDINGQVIEYLPKKIWRMKQLRHLKVSKLMRLRDPPRRNSGTSVALVNLRILSGLAVDKKTKLLMAKARSKFPNVEKLHLVSDTKKPMVESEVADLLERLKNLRRLKSLKVVNFLKFQPRISLLPSTLNKITIVSSCLDLEHFKILGQLSNLRILKLRKTYRSSPNMPSKLSCLRGEFSTLEVFQMMGLTIETWEMKKGAMPNLQRLVIKECYELRYLPNELSNLIKLRHIEVSEMSENFMKLLVEFKVPKECELLTDSNVQEMDDNENDFYDASGDDWNNYDPPPSRQHPTSDHRRWFTSSFFVSIMFIFLSAFLGILISEYRLRFHNLS</sequence>
<dbReference type="InterPro" id="IPR055414">
    <property type="entry name" value="LRR_R13L4/SHOC2-like"/>
</dbReference>
<gene>
    <name evidence="6" type="ORF">FEM48_ZijujUnG0026500</name>
</gene>
<reference evidence="6" key="1">
    <citation type="journal article" date="2021" name="Front. Plant Sci.">
        <title>Chromosome-Scale Genome Assembly for Chinese Sour Jujube and Insights Into Its Genome Evolution and Domestication Signature.</title>
        <authorList>
            <person name="Shen L.-Y."/>
            <person name="Luo H."/>
            <person name="Wang X.-L."/>
            <person name="Wang X.-M."/>
            <person name="Qiu X.-J."/>
            <person name="Liu H."/>
            <person name="Zhou S.-S."/>
            <person name="Jia K.-H."/>
            <person name="Nie S."/>
            <person name="Bao Y.-T."/>
            <person name="Zhang R.-G."/>
            <person name="Yun Q.-Z."/>
            <person name="Chai Y.-H."/>
            <person name="Lu J.-Y."/>
            <person name="Li Y."/>
            <person name="Zhao S.-W."/>
            <person name="Mao J.-F."/>
            <person name="Jia S.-G."/>
            <person name="Mao Y.-M."/>
        </authorList>
    </citation>
    <scope>NUCLEOTIDE SEQUENCE</scope>
    <source>
        <strain evidence="6">AT0</strain>
        <tissue evidence="6">Leaf</tissue>
    </source>
</reference>
<dbReference type="Pfam" id="PF23598">
    <property type="entry name" value="LRR_14"/>
    <property type="match status" value="1"/>
</dbReference>
<dbReference type="Gene3D" id="3.80.10.10">
    <property type="entry name" value="Ribonuclease Inhibitor"/>
    <property type="match status" value="1"/>
</dbReference>
<dbReference type="GO" id="GO:0043531">
    <property type="term" value="F:ADP binding"/>
    <property type="evidence" value="ECO:0007669"/>
    <property type="project" value="InterPro"/>
</dbReference>
<dbReference type="InterPro" id="IPR002182">
    <property type="entry name" value="NB-ARC"/>
</dbReference>
<evidence type="ECO:0000313" key="6">
    <source>
        <dbReference type="EMBL" id="KAH7511306.1"/>
    </source>
</evidence>
<dbReference type="PANTHER" id="PTHR36766:SF30">
    <property type="entry name" value="TIR-NBS TYPE DISEASE RESISTANCE PROTEIN-RELATED"/>
    <property type="match status" value="1"/>
</dbReference>